<accession>A0AAW0L8P3</accession>
<reference evidence="1 2" key="1">
    <citation type="journal article" date="2018" name="Sci. Data">
        <title>The draft genome sequence of cork oak.</title>
        <authorList>
            <person name="Ramos A.M."/>
            <person name="Usie A."/>
            <person name="Barbosa P."/>
            <person name="Barros P.M."/>
            <person name="Capote T."/>
            <person name="Chaves I."/>
            <person name="Simoes F."/>
            <person name="Abreu I."/>
            <person name="Carrasquinho I."/>
            <person name="Faro C."/>
            <person name="Guimaraes J.B."/>
            <person name="Mendonca D."/>
            <person name="Nobrega F."/>
            <person name="Rodrigues L."/>
            <person name="Saibo N.J.M."/>
            <person name="Varela M.C."/>
            <person name="Egas C."/>
            <person name="Matos J."/>
            <person name="Miguel C.M."/>
            <person name="Oliveira M.M."/>
            <person name="Ricardo C.P."/>
            <person name="Goncalves S."/>
        </authorList>
    </citation>
    <scope>NUCLEOTIDE SEQUENCE [LARGE SCALE GENOMIC DNA]</scope>
    <source>
        <strain evidence="2">cv. HL8</strain>
    </source>
</reference>
<protein>
    <submittedName>
        <fullName evidence="1">Uncharacterized protein</fullName>
    </submittedName>
</protein>
<sequence>MKAAINVTMMLGVIRRRVASRGSSASVFGQPLQASQPVVSTSRVASIAEKEVFGQPLQASQPVVSTSRVASIAEKEVSNESKNLRWTPSLTGTKQDWQDRFRSIKFGRNGIEDTEKVENSALSVPFYDENLYLLNMKNDLEAKLGLGFVIAEAMLSTNNNLPKLFYECKDYVVATCQGRFWSEKVDDLCQVGFIRLKVTDIYEIVWLDQKLLLAIISVS</sequence>
<dbReference type="EMBL" id="PKMF04000141">
    <property type="protein sequence ID" value="KAK7847467.1"/>
    <property type="molecule type" value="Genomic_DNA"/>
</dbReference>
<comment type="caution">
    <text evidence="1">The sequence shown here is derived from an EMBL/GenBank/DDBJ whole genome shotgun (WGS) entry which is preliminary data.</text>
</comment>
<name>A0AAW0L8P3_QUESU</name>
<keyword evidence="2" id="KW-1185">Reference proteome</keyword>
<proteinExistence type="predicted"/>
<gene>
    <name evidence="1" type="ORF">CFP56_006577</name>
</gene>
<dbReference type="AlphaFoldDB" id="A0AAW0L8P3"/>
<dbReference type="Proteomes" id="UP000237347">
    <property type="component" value="Unassembled WGS sequence"/>
</dbReference>
<evidence type="ECO:0000313" key="2">
    <source>
        <dbReference type="Proteomes" id="UP000237347"/>
    </source>
</evidence>
<evidence type="ECO:0000313" key="1">
    <source>
        <dbReference type="EMBL" id="KAK7847467.1"/>
    </source>
</evidence>
<organism evidence="1 2">
    <name type="scientific">Quercus suber</name>
    <name type="common">Cork oak</name>
    <dbReference type="NCBI Taxonomy" id="58331"/>
    <lineage>
        <taxon>Eukaryota</taxon>
        <taxon>Viridiplantae</taxon>
        <taxon>Streptophyta</taxon>
        <taxon>Embryophyta</taxon>
        <taxon>Tracheophyta</taxon>
        <taxon>Spermatophyta</taxon>
        <taxon>Magnoliopsida</taxon>
        <taxon>eudicotyledons</taxon>
        <taxon>Gunneridae</taxon>
        <taxon>Pentapetalae</taxon>
        <taxon>rosids</taxon>
        <taxon>fabids</taxon>
        <taxon>Fagales</taxon>
        <taxon>Fagaceae</taxon>
        <taxon>Quercus</taxon>
    </lineage>
</organism>